<evidence type="ECO:0000256" key="1">
    <source>
        <dbReference type="ARBA" id="ARBA00023015"/>
    </source>
</evidence>
<keyword evidence="4" id="KW-0539">Nucleus</keyword>
<dbReference type="STRING" id="559295.C5DJ67"/>
<dbReference type="InterPro" id="IPR050140">
    <property type="entry name" value="SRY-related_HMG-box_TF-like"/>
</dbReference>
<dbReference type="Gene3D" id="1.10.30.10">
    <property type="entry name" value="High mobility group box domain"/>
    <property type="match status" value="1"/>
</dbReference>
<name>C5DJ67_LACTC</name>
<dbReference type="CDD" id="cd01389">
    <property type="entry name" value="HMG-box_ROX1-like"/>
    <property type="match status" value="1"/>
</dbReference>
<dbReference type="HOGENOM" id="CLU_882986_0_0_1"/>
<proteinExistence type="predicted"/>
<dbReference type="SUPFAM" id="SSF47095">
    <property type="entry name" value="HMG-box"/>
    <property type="match status" value="1"/>
</dbReference>
<keyword evidence="1" id="KW-0805">Transcription regulation</keyword>
<dbReference type="eggNOG" id="KOG0527">
    <property type="taxonomic scope" value="Eukaryota"/>
</dbReference>
<reference evidence="7 8" key="1">
    <citation type="journal article" date="2009" name="Genome Res.">
        <title>Comparative genomics of protoploid Saccharomycetaceae.</title>
        <authorList>
            <consortium name="The Genolevures Consortium"/>
            <person name="Souciet J.-L."/>
            <person name="Dujon B."/>
            <person name="Gaillardin C."/>
            <person name="Johnston M."/>
            <person name="Baret P.V."/>
            <person name="Cliften P."/>
            <person name="Sherman D.J."/>
            <person name="Weissenbach J."/>
            <person name="Westhof E."/>
            <person name="Wincker P."/>
            <person name="Jubin C."/>
            <person name="Poulain J."/>
            <person name="Barbe V."/>
            <person name="Segurens B."/>
            <person name="Artiguenave F."/>
            <person name="Anthouard V."/>
            <person name="Vacherie B."/>
            <person name="Val M.-E."/>
            <person name="Fulton R.S."/>
            <person name="Minx P."/>
            <person name="Wilson R."/>
            <person name="Durrens P."/>
            <person name="Jean G."/>
            <person name="Marck C."/>
            <person name="Martin T."/>
            <person name="Nikolski M."/>
            <person name="Rolland T."/>
            <person name="Seret M.-L."/>
            <person name="Casaregola S."/>
            <person name="Despons L."/>
            <person name="Fairhead C."/>
            <person name="Fischer G."/>
            <person name="Lafontaine I."/>
            <person name="Leh V."/>
            <person name="Lemaire M."/>
            <person name="de Montigny J."/>
            <person name="Neuveglise C."/>
            <person name="Thierry A."/>
            <person name="Blanc-Lenfle I."/>
            <person name="Bleykasten C."/>
            <person name="Diffels J."/>
            <person name="Fritsch E."/>
            <person name="Frangeul L."/>
            <person name="Goeffon A."/>
            <person name="Jauniaux N."/>
            <person name="Kachouri-Lafond R."/>
            <person name="Payen C."/>
            <person name="Potier S."/>
            <person name="Pribylova L."/>
            <person name="Ozanne C."/>
            <person name="Richard G.-F."/>
            <person name="Sacerdot C."/>
            <person name="Straub M.-L."/>
            <person name="Talla E."/>
        </authorList>
    </citation>
    <scope>NUCLEOTIDE SEQUENCE [LARGE SCALE GENOMIC DNA]</scope>
    <source>
        <strain evidence="8">ATCC 56472 / CBS 6340 / NRRL Y-8284</strain>
    </source>
</reference>
<feature type="domain" description="HMG box" evidence="6">
    <location>
        <begin position="213"/>
        <end position="290"/>
    </location>
</feature>
<dbReference type="GO" id="GO:0030154">
    <property type="term" value="P:cell differentiation"/>
    <property type="evidence" value="ECO:0007669"/>
    <property type="project" value="TreeGrafter"/>
</dbReference>
<keyword evidence="8" id="KW-1185">Reference proteome</keyword>
<dbReference type="GeneID" id="8293019"/>
<evidence type="ECO:0000256" key="5">
    <source>
        <dbReference type="SAM" id="MobiDB-lite"/>
    </source>
</evidence>
<feature type="compositionally biased region" description="Low complexity" evidence="5">
    <location>
        <begin position="151"/>
        <end position="172"/>
    </location>
</feature>
<feature type="DNA-binding region" description="HMG box" evidence="4">
    <location>
        <begin position="213"/>
        <end position="290"/>
    </location>
</feature>
<protein>
    <submittedName>
        <fullName evidence="7">KLTH0F13926p</fullName>
    </submittedName>
</protein>
<dbReference type="Pfam" id="PF00505">
    <property type="entry name" value="HMG_box"/>
    <property type="match status" value="1"/>
</dbReference>
<dbReference type="PANTHER" id="PTHR10270">
    <property type="entry name" value="SOX TRANSCRIPTION FACTOR"/>
    <property type="match status" value="1"/>
</dbReference>
<dbReference type="GO" id="GO:0000978">
    <property type="term" value="F:RNA polymerase II cis-regulatory region sequence-specific DNA binding"/>
    <property type="evidence" value="ECO:0007669"/>
    <property type="project" value="TreeGrafter"/>
</dbReference>
<gene>
    <name evidence="7" type="ordered locus">KLTH0F13926g</name>
</gene>
<keyword evidence="2 4" id="KW-0238">DNA-binding</keyword>
<dbReference type="PROSITE" id="PS50118">
    <property type="entry name" value="HMG_BOX_2"/>
    <property type="match status" value="1"/>
</dbReference>
<organism evidence="7 8">
    <name type="scientific">Lachancea thermotolerans (strain ATCC 56472 / CBS 6340 / NRRL Y-8284)</name>
    <name type="common">Yeast</name>
    <name type="synonym">Kluyveromyces thermotolerans</name>
    <dbReference type="NCBI Taxonomy" id="559295"/>
    <lineage>
        <taxon>Eukaryota</taxon>
        <taxon>Fungi</taxon>
        <taxon>Dikarya</taxon>
        <taxon>Ascomycota</taxon>
        <taxon>Saccharomycotina</taxon>
        <taxon>Saccharomycetes</taxon>
        <taxon>Saccharomycetales</taxon>
        <taxon>Saccharomycetaceae</taxon>
        <taxon>Lachancea</taxon>
    </lineage>
</organism>
<dbReference type="OrthoDB" id="6247875at2759"/>
<accession>C5DJ67</accession>
<dbReference type="InterPro" id="IPR009071">
    <property type="entry name" value="HMG_box_dom"/>
</dbReference>
<dbReference type="PANTHER" id="PTHR10270:SF161">
    <property type="entry name" value="SEX-DETERMINING REGION Y PROTEIN"/>
    <property type="match status" value="1"/>
</dbReference>
<dbReference type="AlphaFoldDB" id="C5DJ67"/>
<dbReference type="SMART" id="SM00398">
    <property type="entry name" value="HMG"/>
    <property type="match status" value="1"/>
</dbReference>
<dbReference type="OMA" id="TGHHIPR"/>
<evidence type="ECO:0000256" key="2">
    <source>
        <dbReference type="ARBA" id="ARBA00023125"/>
    </source>
</evidence>
<dbReference type="EMBL" id="CU928170">
    <property type="protein sequence ID" value="CAR24356.1"/>
    <property type="molecule type" value="Genomic_DNA"/>
</dbReference>
<evidence type="ECO:0000256" key="4">
    <source>
        <dbReference type="PROSITE-ProRule" id="PRU00267"/>
    </source>
</evidence>
<dbReference type="GO" id="GO:0005634">
    <property type="term" value="C:nucleus"/>
    <property type="evidence" value="ECO:0007669"/>
    <property type="project" value="UniProtKB-UniRule"/>
</dbReference>
<dbReference type="Proteomes" id="UP000002036">
    <property type="component" value="Chromosome F"/>
</dbReference>
<evidence type="ECO:0000259" key="6">
    <source>
        <dbReference type="PROSITE" id="PS50118"/>
    </source>
</evidence>
<dbReference type="InterPro" id="IPR036910">
    <property type="entry name" value="HMG_box_dom_sf"/>
</dbReference>
<evidence type="ECO:0000313" key="7">
    <source>
        <dbReference type="EMBL" id="CAR24356.1"/>
    </source>
</evidence>
<dbReference type="GO" id="GO:0000122">
    <property type="term" value="P:negative regulation of transcription by RNA polymerase II"/>
    <property type="evidence" value="ECO:0007669"/>
    <property type="project" value="UniProtKB-ARBA"/>
</dbReference>
<dbReference type="KEGG" id="lth:KLTH0F13926g"/>
<feature type="region of interest" description="Disordered" evidence="5">
    <location>
        <begin position="69"/>
        <end position="118"/>
    </location>
</feature>
<sequence length="315" mass="34230">MNQHDYTRMASPASVQLPSISTLLRSVDHDHVTGNPFSAAGPRPSLGPGPSPAQLPVVLPAWGSGAHAAPMHPGVRPPAHLHFPPAHVQRPPTPHSHLHSQSTPRATGDDLSGVPRSHALTPLAPHMLAPLLAPLAPLAPLTPPPALGRVSTSSSVPSSGSSSMSGPSSVHSCSEDVSAAHMHSHSRSHSTDAAAAAPLKCVCRNNTKTGHHIPRPRNAFILFRQHLHQQLFAKQSSYCENAEASFKTNSQISREIGQRWRELTDDDRRHWQDLAAKEKELHRKRYPDYKYIPRKSRAGKRQRKDGCEFCKRGGV</sequence>
<dbReference type="InParanoid" id="C5DJ67"/>
<evidence type="ECO:0000313" key="8">
    <source>
        <dbReference type="Proteomes" id="UP000002036"/>
    </source>
</evidence>
<keyword evidence="3" id="KW-0804">Transcription</keyword>
<dbReference type="GO" id="GO:0001228">
    <property type="term" value="F:DNA-binding transcription activator activity, RNA polymerase II-specific"/>
    <property type="evidence" value="ECO:0007669"/>
    <property type="project" value="TreeGrafter"/>
</dbReference>
<evidence type="ECO:0000256" key="3">
    <source>
        <dbReference type="ARBA" id="ARBA00023163"/>
    </source>
</evidence>
<feature type="region of interest" description="Disordered" evidence="5">
    <location>
        <begin position="146"/>
        <end position="191"/>
    </location>
</feature>
<dbReference type="RefSeq" id="XP_002554793.1">
    <property type="nucleotide sequence ID" value="XM_002554747.1"/>
</dbReference>
<dbReference type="FunFam" id="1.10.30.10:FF:000041">
    <property type="entry name" value="HMG box family protein"/>
    <property type="match status" value="1"/>
</dbReference>